<keyword evidence="10" id="KW-0969">Cilium</keyword>
<dbReference type="OrthoDB" id="9804559at2"/>
<proteinExistence type="inferred from homology"/>
<comment type="similarity">
    <text evidence="2 6">Belongs to the flagella basal body rod proteins family.</text>
</comment>
<dbReference type="InterPro" id="IPR020013">
    <property type="entry name" value="Flagellar_FlgE/F/G"/>
</dbReference>
<accession>A0A1V3NQ01</accession>
<keyword evidence="10" id="KW-0966">Cell projection</keyword>
<gene>
    <name evidence="10" type="ORF">B1C78_03875</name>
</gene>
<dbReference type="SUPFAM" id="SSF117143">
    <property type="entry name" value="Flagellar hook protein flgE"/>
    <property type="match status" value="1"/>
</dbReference>
<evidence type="ECO:0000256" key="2">
    <source>
        <dbReference type="ARBA" id="ARBA00009677"/>
    </source>
</evidence>
<name>A0A1V3NQ01_9GAMM</name>
<dbReference type="Pfam" id="PF00460">
    <property type="entry name" value="Flg_bb_rod"/>
    <property type="match status" value="1"/>
</dbReference>
<dbReference type="InterPro" id="IPR053967">
    <property type="entry name" value="LlgE_F_G-like_D1"/>
</dbReference>
<evidence type="ECO:0000256" key="1">
    <source>
        <dbReference type="ARBA" id="ARBA00004117"/>
    </source>
</evidence>
<evidence type="ECO:0000259" key="7">
    <source>
        <dbReference type="Pfam" id="PF00460"/>
    </source>
</evidence>
<dbReference type="InterPro" id="IPR010930">
    <property type="entry name" value="Flg_bb/hook_C_dom"/>
</dbReference>
<protein>
    <recommendedName>
        <fullName evidence="5 6">Flagellar basal-body rod protein FlgF</fullName>
    </recommendedName>
</protein>
<keyword evidence="10" id="KW-0282">Flagellum</keyword>
<comment type="subcellular location">
    <subcellularLocation>
        <location evidence="1 6">Bacterial flagellum basal body</location>
    </subcellularLocation>
</comment>
<comment type="caution">
    <text evidence="10">The sequence shown here is derived from an EMBL/GenBank/DDBJ whole genome shotgun (WGS) entry which is preliminary data.</text>
</comment>
<dbReference type="Pfam" id="PF06429">
    <property type="entry name" value="Flg_bbr_C"/>
    <property type="match status" value="1"/>
</dbReference>
<dbReference type="EMBL" id="MVBK01000021">
    <property type="protein sequence ID" value="OOG27130.1"/>
    <property type="molecule type" value="Genomic_DNA"/>
</dbReference>
<dbReference type="InterPro" id="IPR001444">
    <property type="entry name" value="Flag_bb_rod_N"/>
</dbReference>
<evidence type="ECO:0000313" key="10">
    <source>
        <dbReference type="EMBL" id="OOG27130.1"/>
    </source>
</evidence>
<evidence type="ECO:0000256" key="5">
    <source>
        <dbReference type="ARBA" id="ARBA00040228"/>
    </source>
</evidence>
<organism evidence="10 11">
    <name type="scientific">Thioalkalivibrio denitrificans</name>
    <dbReference type="NCBI Taxonomy" id="108003"/>
    <lineage>
        <taxon>Bacteria</taxon>
        <taxon>Pseudomonadati</taxon>
        <taxon>Pseudomonadota</taxon>
        <taxon>Gammaproteobacteria</taxon>
        <taxon>Chromatiales</taxon>
        <taxon>Ectothiorhodospiraceae</taxon>
        <taxon>Thioalkalivibrio</taxon>
    </lineage>
</organism>
<dbReference type="NCBIfam" id="TIGR03506">
    <property type="entry name" value="FlgEFG_subfam"/>
    <property type="match status" value="1"/>
</dbReference>
<feature type="domain" description="Flagellar basal body rod protein N-terminal" evidence="7">
    <location>
        <begin position="5"/>
        <end position="35"/>
    </location>
</feature>
<dbReference type="GO" id="GO:0030694">
    <property type="term" value="C:bacterial-type flagellum basal body, rod"/>
    <property type="evidence" value="ECO:0007669"/>
    <property type="project" value="UniProtKB-UniRule"/>
</dbReference>
<evidence type="ECO:0000259" key="8">
    <source>
        <dbReference type="Pfam" id="PF06429"/>
    </source>
</evidence>
<dbReference type="InterPro" id="IPR037925">
    <property type="entry name" value="FlgE/F/G-like"/>
</dbReference>
<feature type="domain" description="Flagellar hook protein FlgE/F/G-like D1" evidence="9">
    <location>
        <begin position="81"/>
        <end position="145"/>
    </location>
</feature>
<comment type="subunit">
    <text evidence="4 6">The basal body constitutes a major portion of the flagellar organelle and consists of five rings (E,L,P,S, and M) mounted on a central rod. The rod consists of about 26 subunits of FlgG in the distal portion, and FlgB, FlgC and FlgF are thought to build up the proximal portion of the rod with about 6 subunits each.</text>
</comment>
<keyword evidence="3 6" id="KW-0975">Bacterial flagellum</keyword>
<dbReference type="Pfam" id="PF22692">
    <property type="entry name" value="LlgE_F_G_D1"/>
    <property type="match status" value="1"/>
</dbReference>
<dbReference type="PANTHER" id="PTHR30435:SF18">
    <property type="entry name" value="FLAGELLAR BASAL-BODY ROD PROTEIN FLGF"/>
    <property type="match status" value="1"/>
</dbReference>
<reference evidence="10 11" key="1">
    <citation type="submission" date="2017-02" db="EMBL/GenBank/DDBJ databases">
        <title>Genomic diversity within the haloalkaliphilic genus Thioalkalivibrio.</title>
        <authorList>
            <person name="Ahn A.-C."/>
            <person name="Meier-Kolthoff J."/>
            <person name="Overmars L."/>
            <person name="Richter M."/>
            <person name="Woyke T."/>
            <person name="Sorokin D.Y."/>
            <person name="Muyzer G."/>
        </authorList>
    </citation>
    <scope>NUCLEOTIDE SEQUENCE [LARGE SCALE GENOMIC DNA]</scope>
    <source>
        <strain evidence="10 11">ALJD</strain>
    </source>
</reference>
<sequence>MDRFLYIAMSGAKETALSQARNTQNLANANTTGFKASLEAFTSREVRGPGHQTRTYAINQDMRADLSPGPQQATGRDLDVAVQGQGWIAVQAPDGTEAYTRAGDLRVDSVGLLTTGTGLPVLGDAGPIAVPPFETFEIGTDGTISIRPLGQEANVLAEVDRIKLVNPNTDDLVRGEDGLIRHRLGADQPPDANVTLMRGMLEASNVNTVEAMVNMIDLARHFEMQIKMMKAAEDNDAASAALLRMT</sequence>
<evidence type="ECO:0000259" key="9">
    <source>
        <dbReference type="Pfam" id="PF22692"/>
    </source>
</evidence>
<keyword evidence="11" id="KW-1185">Reference proteome</keyword>
<dbReference type="RefSeq" id="WP_077277823.1">
    <property type="nucleotide sequence ID" value="NZ_MVBK01000021.1"/>
</dbReference>
<dbReference type="Proteomes" id="UP000189462">
    <property type="component" value="Unassembled WGS sequence"/>
</dbReference>
<dbReference type="GO" id="GO:0071978">
    <property type="term" value="P:bacterial-type flagellum-dependent swarming motility"/>
    <property type="evidence" value="ECO:0007669"/>
    <property type="project" value="TreeGrafter"/>
</dbReference>
<dbReference type="PANTHER" id="PTHR30435">
    <property type="entry name" value="FLAGELLAR PROTEIN"/>
    <property type="match status" value="1"/>
</dbReference>
<evidence type="ECO:0000256" key="6">
    <source>
        <dbReference type="RuleBase" id="RU362116"/>
    </source>
</evidence>
<feature type="domain" description="Flagellar basal-body/hook protein C-terminal" evidence="8">
    <location>
        <begin position="198"/>
        <end position="240"/>
    </location>
</feature>
<evidence type="ECO:0000313" key="11">
    <source>
        <dbReference type="Proteomes" id="UP000189462"/>
    </source>
</evidence>
<dbReference type="STRING" id="108003.B1C78_03875"/>
<evidence type="ECO:0000256" key="4">
    <source>
        <dbReference type="ARBA" id="ARBA00038560"/>
    </source>
</evidence>
<dbReference type="AlphaFoldDB" id="A0A1V3NQ01"/>
<dbReference type="NCBIfam" id="NF009280">
    <property type="entry name" value="PRK12640.1"/>
    <property type="match status" value="1"/>
</dbReference>
<evidence type="ECO:0000256" key="3">
    <source>
        <dbReference type="ARBA" id="ARBA00023143"/>
    </source>
</evidence>